<evidence type="ECO:0000313" key="1">
    <source>
        <dbReference type="EMBL" id="CAK0853810.1"/>
    </source>
</evidence>
<evidence type="ECO:0008006" key="3">
    <source>
        <dbReference type="Google" id="ProtNLM"/>
    </source>
</evidence>
<accession>A0ABN9U5I1</accession>
<sequence>MAGDAATARAAEEGWILRRIIQRASSLRAACVESRRRECCERSAARVKMGAVVDRFGAIGSAEYETDILCRAMVSGCPEAPRCRRDVATREPDRFTEKMADALGGAAFDGAWGAGAVFNLTAA</sequence>
<evidence type="ECO:0000313" key="2">
    <source>
        <dbReference type="Proteomes" id="UP001189429"/>
    </source>
</evidence>
<organism evidence="1 2">
    <name type="scientific">Prorocentrum cordatum</name>
    <dbReference type="NCBI Taxonomy" id="2364126"/>
    <lineage>
        <taxon>Eukaryota</taxon>
        <taxon>Sar</taxon>
        <taxon>Alveolata</taxon>
        <taxon>Dinophyceae</taxon>
        <taxon>Prorocentrales</taxon>
        <taxon>Prorocentraceae</taxon>
        <taxon>Prorocentrum</taxon>
    </lineage>
</organism>
<reference evidence="1" key="1">
    <citation type="submission" date="2023-10" db="EMBL/GenBank/DDBJ databases">
        <authorList>
            <person name="Chen Y."/>
            <person name="Shah S."/>
            <person name="Dougan E. K."/>
            <person name="Thang M."/>
            <person name="Chan C."/>
        </authorList>
    </citation>
    <scope>NUCLEOTIDE SEQUENCE [LARGE SCALE GENOMIC DNA]</scope>
</reference>
<name>A0ABN9U5I1_9DINO</name>
<protein>
    <recommendedName>
        <fullName evidence="3">Poly(ADP-ribose) glycohydrolase</fullName>
    </recommendedName>
</protein>
<gene>
    <name evidence="1" type="ORF">PCOR1329_LOCUS45160</name>
</gene>
<keyword evidence="2" id="KW-1185">Reference proteome</keyword>
<proteinExistence type="predicted"/>
<feature type="non-terminal residue" evidence="1">
    <location>
        <position position="123"/>
    </location>
</feature>
<comment type="caution">
    <text evidence="1">The sequence shown here is derived from an EMBL/GenBank/DDBJ whole genome shotgun (WGS) entry which is preliminary data.</text>
</comment>
<dbReference type="EMBL" id="CAUYUJ010015427">
    <property type="protein sequence ID" value="CAK0853810.1"/>
    <property type="molecule type" value="Genomic_DNA"/>
</dbReference>
<dbReference type="Proteomes" id="UP001189429">
    <property type="component" value="Unassembled WGS sequence"/>
</dbReference>